<reference evidence="2 3" key="1">
    <citation type="submission" date="2015-04" db="EMBL/GenBank/DDBJ databases">
        <authorList>
            <person name="Syromyatnikov M.Y."/>
            <person name="Popov V.N."/>
        </authorList>
    </citation>
    <scope>NUCLEOTIDE SEQUENCE [LARGE SCALE GENOMIC DNA]</scope>
</reference>
<dbReference type="Proteomes" id="UP000183832">
    <property type="component" value="Unassembled WGS sequence"/>
</dbReference>
<accession>A0A1J1IQD3</accession>
<dbReference type="EMBL" id="CVRI01000057">
    <property type="protein sequence ID" value="CRL02368.1"/>
    <property type="molecule type" value="Genomic_DNA"/>
</dbReference>
<dbReference type="AlphaFoldDB" id="A0A1J1IQD3"/>
<organism evidence="2 3">
    <name type="scientific">Clunio marinus</name>
    <dbReference type="NCBI Taxonomy" id="568069"/>
    <lineage>
        <taxon>Eukaryota</taxon>
        <taxon>Metazoa</taxon>
        <taxon>Ecdysozoa</taxon>
        <taxon>Arthropoda</taxon>
        <taxon>Hexapoda</taxon>
        <taxon>Insecta</taxon>
        <taxon>Pterygota</taxon>
        <taxon>Neoptera</taxon>
        <taxon>Endopterygota</taxon>
        <taxon>Diptera</taxon>
        <taxon>Nematocera</taxon>
        <taxon>Chironomoidea</taxon>
        <taxon>Chironomidae</taxon>
        <taxon>Clunio</taxon>
    </lineage>
</organism>
<proteinExistence type="predicted"/>
<name>A0A1J1IQD3_9DIPT</name>
<evidence type="ECO:0000256" key="1">
    <source>
        <dbReference type="SAM" id="MobiDB-lite"/>
    </source>
</evidence>
<keyword evidence="3" id="KW-1185">Reference proteome</keyword>
<protein>
    <submittedName>
        <fullName evidence="2">CLUMA_CG015504, isoform A</fullName>
    </submittedName>
</protein>
<feature type="region of interest" description="Disordered" evidence="1">
    <location>
        <begin position="1"/>
        <end position="24"/>
    </location>
</feature>
<feature type="compositionally biased region" description="Basic and acidic residues" evidence="1">
    <location>
        <begin position="8"/>
        <end position="23"/>
    </location>
</feature>
<gene>
    <name evidence="2" type="ORF">CLUMA_CG015504</name>
</gene>
<evidence type="ECO:0000313" key="2">
    <source>
        <dbReference type="EMBL" id="CRL02368.1"/>
    </source>
</evidence>
<sequence>MRNKLKIHHELISRQQNGDKENDSSEGNLILENFELIIIGWKSCGFSELTSDALKSPRTYFKTHPFILLLETLYHLNESLIRSLNQQ</sequence>
<evidence type="ECO:0000313" key="3">
    <source>
        <dbReference type="Proteomes" id="UP000183832"/>
    </source>
</evidence>